<feature type="compositionally biased region" description="Polar residues" evidence="1">
    <location>
        <begin position="220"/>
        <end position="229"/>
    </location>
</feature>
<keyword evidence="2" id="KW-0472">Membrane</keyword>
<dbReference type="AlphaFoldDB" id="A0A9P6FU45"/>
<dbReference type="EMBL" id="JAABOA010001592">
    <property type="protein sequence ID" value="KAF9581251.1"/>
    <property type="molecule type" value="Genomic_DNA"/>
</dbReference>
<reference evidence="3" key="1">
    <citation type="journal article" date="2020" name="Fungal Divers.">
        <title>Resolving the Mortierellaceae phylogeny through synthesis of multi-gene phylogenetics and phylogenomics.</title>
        <authorList>
            <person name="Vandepol N."/>
            <person name="Liber J."/>
            <person name="Desiro A."/>
            <person name="Na H."/>
            <person name="Kennedy M."/>
            <person name="Barry K."/>
            <person name="Grigoriev I.V."/>
            <person name="Miller A.N."/>
            <person name="O'Donnell K."/>
            <person name="Stajich J.E."/>
            <person name="Bonito G."/>
        </authorList>
    </citation>
    <scope>NUCLEOTIDE SEQUENCE</scope>
    <source>
        <strain evidence="3">KOD1015</strain>
    </source>
</reference>
<evidence type="ECO:0000313" key="3">
    <source>
        <dbReference type="EMBL" id="KAF9581251.1"/>
    </source>
</evidence>
<keyword evidence="4" id="KW-1185">Reference proteome</keyword>
<keyword evidence="2" id="KW-0812">Transmembrane</keyword>
<feature type="transmembrane region" description="Helical" evidence="2">
    <location>
        <begin position="410"/>
        <end position="430"/>
    </location>
</feature>
<dbReference type="Proteomes" id="UP000780801">
    <property type="component" value="Unassembled WGS sequence"/>
</dbReference>
<protein>
    <recommendedName>
        <fullName evidence="5">Transmembrane protein</fullName>
    </recommendedName>
</protein>
<feature type="region of interest" description="Disordered" evidence="1">
    <location>
        <begin position="157"/>
        <end position="272"/>
    </location>
</feature>
<comment type="caution">
    <text evidence="3">The sequence shown here is derived from an EMBL/GenBank/DDBJ whole genome shotgun (WGS) entry which is preliminary data.</text>
</comment>
<evidence type="ECO:0000313" key="4">
    <source>
        <dbReference type="Proteomes" id="UP000780801"/>
    </source>
</evidence>
<feature type="transmembrane region" description="Helical" evidence="2">
    <location>
        <begin position="360"/>
        <end position="389"/>
    </location>
</feature>
<evidence type="ECO:0000256" key="2">
    <source>
        <dbReference type="SAM" id="Phobius"/>
    </source>
</evidence>
<organism evidence="3 4">
    <name type="scientific">Lunasporangiospora selenospora</name>
    <dbReference type="NCBI Taxonomy" id="979761"/>
    <lineage>
        <taxon>Eukaryota</taxon>
        <taxon>Fungi</taxon>
        <taxon>Fungi incertae sedis</taxon>
        <taxon>Mucoromycota</taxon>
        <taxon>Mortierellomycotina</taxon>
        <taxon>Mortierellomycetes</taxon>
        <taxon>Mortierellales</taxon>
        <taxon>Mortierellaceae</taxon>
        <taxon>Lunasporangiospora</taxon>
    </lineage>
</organism>
<evidence type="ECO:0008006" key="5">
    <source>
        <dbReference type="Google" id="ProtNLM"/>
    </source>
</evidence>
<dbReference type="OrthoDB" id="2440866at2759"/>
<evidence type="ECO:0000256" key="1">
    <source>
        <dbReference type="SAM" id="MobiDB-lite"/>
    </source>
</evidence>
<gene>
    <name evidence="3" type="ORF">BGW38_001797</name>
</gene>
<name>A0A9P6FU45_9FUNG</name>
<accession>A0A9P6FU45</accession>
<feature type="compositionally biased region" description="Polar residues" evidence="1">
    <location>
        <begin position="171"/>
        <end position="181"/>
    </location>
</feature>
<proteinExistence type="predicted"/>
<sequence length="465" mass="50630">MVYLTGREPSYATRHHMLMQSVDNGQPQPLWLDSIGSGQGLGQGSGLGSEPVTLGGLISKRKDETVDMAKRTEFLGDETATLPTLKRMHPTEESPLPSAFLSILKTLAPQHQTIPETVGENERVNAAVEPERTRLLKEGEKSGWFKSMIPMHNLESTVGSESSGLEEESVQGATESVQEGSDSPLLIHPSQTQQQQQQQPGKQATLVIGQPHGDEKGSPLSETINNNHYNNHDKTPKLNPAQTELNSDEDNKIAGILSDPSSSSSSSLGPAAKHALLTHETLPKGEKEEKKKQDRIDPFTAIMLHGPIPIPSDLLQLLKERPRPVAGAESKEAGATATVVNQKDEKGRLQLGQGLETMHWTFFLAAQVALVLLLTMLFLGVLITIEFVLDREDDDLVHFKSLYWGRILGIAMATVVSAVHGSVLSGYVLLGEPSDWIAKATVGAIVVYWASMTWLMSRIMGPLPY</sequence>
<keyword evidence="2" id="KW-1133">Transmembrane helix</keyword>
<feature type="transmembrane region" description="Helical" evidence="2">
    <location>
        <begin position="436"/>
        <end position="456"/>
    </location>
</feature>